<proteinExistence type="predicted"/>
<dbReference type="AlphaFoldDB" id="A0A956RQA2"/>
<dbReference type="GO" id="GO:0000160">
    <property type="term" value="P:phosphorelay signal transduction system"/>
    <property type="evidence" value="ECO:0007669"/>
    <property type="project" value="InterPro"/>
</dbReference>
<sequence>MTDSGKETGKRVLAIDDEVVTRRVVARLLETNGYRVSLACSAEEALEVLERERPAVVICDLVMPGMGGVAFVELVRARADLAGLPILILSGRGSKSDRERALAAGADQYMNKPFSSIDLLASVQRLVDSTDLRAA</sequence>
<dbReference type="InterPro" id="IPR001789">
    <property type="entry name" value="Sig_transdc_resp-reg_receiver"/>
</dbReference>
<comment type="caution">
    <text evidence="4">The sequence shown here is derived from an EMBL/GenBank/DDBJ whole genome shotgun (WGS) entry which is preliminary data.</text>
</comment>
<dbReference type="Pfam" id="PF00072">
    <property type="entry name" value="Response_reg"/>
    <property type="match status" value="1"/>
</dbReference>
<dbReference type="Proteomes" id="UP000697710">
    <property type="component" value="Unassembled WGS sequence"/>
</dbReference>
<evidence type="ECO:0000313" key="4">
    <source>
        <dbReference type="EMBL" id="MCA9728187.1"/>
    </source>
</evidence>
<reference evidence="4" key="2">
    <citation type="journal article" date="2021" name="Microbiome">
        <title>Successional dynamics and alternative stable states in a saline activated sludge microbial community over 9 years.</title>
        <authorList>
            <person name="Wang Y."/>
            <person name="Ye J."/>
            <person name="Ju F."/>
            <person name="Liu L."/>
            <person name="Boyd J.A."/>
            <person name="Deng Y."/>
            <person name="Parks D.H."/>
            <person name="Jiang X."/>
            <person name="Yin X."/>
            <person name="Woodcroft B.J."/>
            <person name="Tyson G.W."/>
            <person name="Hugenholtz P."/>
            <person name="Polz M.F."/>
            <person name="Zhang T."/>
        </authorList>
    </citation>
    <scope>NUCLEOTIDE SEQUENCE</scope>
    <source>
        <strain evidence="4">HKST-UBA01</strain>
    </source>
</reference>
<accession>A0A956RQA2</accession>
<dbReference type="InterPro" id="IPR050595">
    <property type="entry name" value="Bact_response_regulator"/>
</dbReference>
<name>A0A956RQA2_UNCEI</name>
<dbReference type="SUPFAM" id="SSF52172">
    <property type="entry name" value="CheY-like"/>
    <property type="match status" value="1"/>
</dbReference>
<dbReference type="PROSITE" id="PS50110">
    <property type="entry name" value="RESPONSE_REGULATORY"/>
    <property type="match status" value="1"/>
</dbReference>
<evidence type="ECO:0000313" key="5">
    <source>
        <dbReference type="Proteomes" id="UP000697710"/>
    </source>
</evidence>
<gene>
    <name evidence="4" type="ORF">KC729_10920</name>
</gene>
<dbReference type="EMBL" id="JAGQHR010000319">
    <property type="protein sequence ID" value="MCA9728187.1"/>
    <property type="molecule type" value="Genomic_DNA"/>
</dbReference>
<evidence type="ECO:0000256" key="2">
    <source>
        <dbReference type="PROSITE-ProRule" id="PRU00169"/>
    </source>
</evidence>
<reference evidence="4" key="1">
    <citation type="submission" date="2020-04" db="EMBL/GenBank/DDBJ databases">
        <authorList>
            <person name="Zhang T."/>
        </authorList>
    </citation>
    <scope>NUCLEOTIDE SEQUENCE</scope>
    <source>
        <strain evidence="4">HKST-UBA01</strain>
    </source>
</reference>
<keyword evidence="1 2" id="KW-0597">Phosphoprotein</keyword>
<feature type="modified residue" description="4-aspartylphosphate" evidence="2">
    <location>
        <position position="60"/>
    </location>
</feature>
<dbReference type="Gene3D" id="3.40.50.2300">
    <property type="match status" value="1"/>
</dbReference>
<dbReference type="PANTHER" id="PTHR44591:SF3">
    <property type="entry name" value="RESPONSE REGULATORY DOMAIN-CONTAINING PROTEIN"/>
    <property type="match status" value="1"/>
</dbReference>
<dbReference type="InterPro" id="IPR011006">
    <property type="entry name" value="CheY-like_superfamily"/>
</dbReference>
<organism evidence="4 5">
    <name type="scientific">Eiseniibacteriota bacterium</name>
    <dbReference type="NCBI Taxonomy" id="2212470"/>
    <lineage>
        <taxon>Bacteria</taxon>
        <taxon>Candidatus Eiseniibacteriota</taxon>
    </lineage>
</organism>
<evidence type="ECO:0000256" key="1">
    <source>
        <dbReference type="ARBA" id="ARBA00022553"/>
    </source>
</evidence>
<feature type="domain" description="Response regulatory" evidence="3">
    <location>
        <begin position="11"/>
        <end position="127"/>
    </location>
</feature>
<protein>
    <submittedName>
        <fullName evidence="4">Response regulator</fullName>
    </submittedName>
</protein>
<evidence type="ECO:0000259" key="3">
    <source>
        <dbReference type="PROSITE" id="PS50110"/>
    </source>
</evidence>
<dbReference type="SMART" id="SM00448">
    <property type="entry name" value="REC"/>
    <property type="match status" value="1"/>
</dbReference>
<dbReference type="PANTHER" id="PTHR44591">
    <property type="entry name" value="STRESS RESPONSE REGULATOR PROTEIN 1"/>
    <property type="match status" value="1"/>
</dbReference>